<feature type="region of interest" description="Disordered" evidence="1">
    <location>
        <begin position="46"/>
        <end position="66"/>
    </location>
</feature>
<keyword evidence="3" id="KW-1185">Reference proteome</keyword>
<dbReference type="AlphaFoldDB" id="A0A517YI51"/>
<gene>
    <name evidence="2" type="ORF">ETAA8_50130</name>
</gene>
<reference evidence="2 3" key="1">
    <citation type="submission" date="2019-02" db="EMBL/GenBank/DDBJ databases">
        <title>Deep-cultivation of Planctomycetes and their phenomic and genomic characterization uncovers novel biology.</title>
        <authorList>
            <person name="Wiegand S."/>
            <person name="Jogler M."/>
            <person name="Boedeker C."/>
            <person name="Pinto D."/>
            <person name="Vollmers J."/>
            <person name="Rivas-Marin E."/>
            <person name="Kohn T."/>
            <person name="Peeters S.H."/>
            <person name="Heuer A."/>
            <person name="Rast P."/>
            <person name="Oberbeckmann S."/>
            <person name="Bunk B."/>
            <person name="Jeske O."/>
            <person name="Meyerdierks A."/>
            <person name="Storesund J.E."/>
            <person name="Kallscheuer N."/>
            <person name="Luecker S."/>
            <person name="Lage O.M."/>
            <person name="Pohl T."/>
            <person name="Merkel B.J."/>
            <person name="Hornburger P."/>
            <person name="Mueller R.-W."/>
            <person name="Bruemmer F."/>
            <person name="Labrenz M."/>
            <person name="Spormann A.M."/>
            <person name="Op den Camp H."/>
            <person name="Overmann J."/>
            <person name="Amann R."/>
            <person name="Jetten M.S.M."/>
            <person name="Mascher T."/>
            <person name="Medema M.H."/>
            <person name="Devos D.P."/>
            <person name="Kaster A.-K."/>
            <person name="Ovreas L."/>
            <person name="Rohde M."/>
            <person name="Galperin M.Y."/>
            <person name="Jogler C."/>
        </authorList>
    </citation>
    <scope>NUCLEOTIDE SEQUENCE [LARGE SCALE GENOMIC DNA]</scope>
    <source>
        <strain evidence="2 3">ETA_A8</strain>
    </source>
</reference>
<evidence type="ECO:0000256" key="1">
    <source>
        <dbReference type="SAM" id="MobiDB-lite"/>
    </source>
</evidence>
<accession>A0A517YI51</accession>
<feature type="compositionally biased region" description="Basic and acidic residues" evidence="1">
    <location>
        <begin position="1"/>
        <end position="14"/>
    </location>
</feature>
<protein>
    <submittedName>
        <fullName evidence="2">Uncharacterized protein</fullName>
    </submittedName>
</protein>
<evidence type="ECO:0000313" key="2">
    <source>
        <dbReference type="EMBL" id="QDU29896.1"/>
    </source>
</evidence>
<organism evidence="2 3">
    <name type="scientific">Anatilimnocola aggregata</name>
    <dbReference type="NCBI Taxonomy" id="2528021"/>
    <lineage>
        <taxon>Bacteria</taxon>
        <taxon>Pseudomonadati</taxon>
        <taxon>Planctomycetota</taxon>
        <taxon>Planctomycetia</taxon>
        <taxon>Pirellulales</taxon>
        <taxon>Pirellulaceae</taxon>
        <taxon>Anatilimnocola</taxon>
    </lineage>
</organism>
<name>A0A517YI51_9BACT</name>
<proteinExistence type="predicted"/>
<dbReference type="Proteomes" id="UP000315017">
    <property type="component" value="Chromosome"/>
</dbReference>
<evidence type="ECO:0000313" key="3">
    <source>
        <dbReference type="Proteomes" id="UP000315017"/>
    </source>
</evidence>
<dbReference type="EMBL" id="CP036274">
    <property type="protein sequence ID" value="QDU29896.1"/>
    <property type="molecule type" value="Genomic_DNA"/>
</dbReference>
<sequence>MSQPDIRKGADGRRPTRTSFLYTRQPRDPSINRTDRASHWLGQRIQHPAVPKNEPAAEIAALSTAK</sequence>
<dbReference type="KEGG" id="aagg:ETAA8_50130"/>
<feature type="region of interest" description="Disordered" evidence="1">
    <location>
        <begin position="1"/>
        <end position="34"/>
    </location>
</feature>